<reference evidence="2" key="1">
    <citation type="submission" date="2021-06" db="EMBL/GenBank/DDBJ databases">
        <authorList>
            <person name="Kallberg Y."/>
            <person name="Tangrot J."/>
            <person name="Rosling A."/>
        </authorList>
    </citation>
    <scope>NUCLEOTIDE SEQUENCE</scope>
    <source>
        <strain evidence="2">FL966</strain>
    </source>
</reference>
<keyword evidence="3" id="KW-1185">Reference proteome</keyword>
<feature type="transmembrane region" description="Helical" evidence="1">
    <location>
        <begin position="7"/>
        <end position="25"/>
    </location>
</feature>
<organism evidence="2 3">
    <name type="scientific">Cetraspora pellucida</name>
    <dbReference type="NCBI Taxonomy" id="1433469"/>
    <lineage>
        <taxon>Eukaryota</taxon>
        <taxon>Fungi</taxon>
        <taxon>Fungi incertae sedis</taxon>
        <taxon>Mucoromycota</taxon>
        <taxon>Glomeromycotina</taxon>
        <taxon>Glomeromycetes</taxon>
        <taxon>Diversisporales</taxon>
        <taxon>Gigasporaceae</taxon>
        <taxon>Cetraspora</taxon>
    </lineage>
</organism>
<accession>A0A9N9AN83</accession>
<evidence type="ECO:0000313" key="2">
    <source>
        <dbReference type="EMBL" id="CAG8536897.1"/>
    </source>
</evidence>
<dbReference type="EMBL" id="CAJVQA010002110">
    <property type="protein sequence ID" value="CAG8536897.1"/>
    <property type="molecule type" value="Genomic_DNA"/>
</dbReference>
<dbReference type="Proteomes" id="UP000789759">
    <property type="component" value="Unassembled WGS sequence"/>
</dbReference>
<protein>
    <submittedName>
        <fullName evidence="2">17056_t:CDS:1</fullName>
    </submittedName>
</protein>
<comment type="caution">
    <text evidence="2">The sequence shown here is derived from an EMBL/GenBank/DDBJ whole genome shotgun (WGS) entry which is preliminary data.</text>
</comment>
<keyword evidence="1" id="KW-0472">Membrane</keyword>
<dbReference type="OrthoDB" id="2380345at2759"/>
<feature type="transmembrane region" description="Helical" evidence="1">
    <location>
        <begin position="62"/>
        <end position="83"/>
    </location>
</feature>
<feature type="transmembrane region" description="Helical" evidence="1">
    <location>
        <begin position="234"/>
        <end position="256"/>
    </location>
</feature>
<keyword evidence="1" id="KW-0812">Transmembrane</keyword>
<evidence type="ECO:0000256" key="1">
    <source>
        <dbReference type="SAM" id="Phobius"/>
    </source>
</evidence>
<evidence type="ECO:0000313" key="3">
    <source>
        <dbReference type="Proteomes" id="UP000789759"/>
    </source>
</evidence>
<name>A0A9N9AN83_9GLOM</name>
<feature type="transmembrane region" description="Helical" evidence="1">
    <location>
        <begin position="161"/>
        <end position="188"/>
    </location>
</feature>
<feature type="transmembrane region" description="Helical" evidence="1">
    <location>
        <begin position="116"/>
        <end position="141"/>
    </location>
</feature>
<sequence length="349" mass="39292">MQKNHIFLRILPFFILFTFSNSIFVESNDFPDISGNDNDKNALSEYHKFYPNTDPNDNDGKLLHYISLGLSQASLLGNLFVIFQTCQRINQNVNLSMGIRLPMYIAINNSLSCLSYFANIVGALIIGVPWTGQACIIYGFFDVFMVSMRCWSSPGQWSLAISISSLISITALLCIVCHSHIIYTIVTIRRPDGNVGINDIQQKTATRKILAYTFNYLIQWVLHLRVASGNDPLWVYYLCVLSINIGGIANAIQYICHEGFLSKLRTLSHQVSNSISNSNTSEQLSETSYNTNNSELPVLKKELSCCAIKCFSILLNYRTRTDVKLNDINEIIDIELGELRNSSVNNIPN</sequence>
<proteinExistence type="predicted"/>
<keyword evidence="1" id="KW-1133">Transmembrane helix</keyword>
<dbReference type="AlphaFoldDB" id="A0A9N9AN83"/>
<gene>
    <name evidence="2" type="ORF">CPELLU_LOCUS4111</name>
</gene>